<dbReference type="Proteomes" id="UP000534388">
    <property type="component" value="Unassembled WGS sequence"/>
</dbReference>
<comment type="caution">
    <text evidence="1">The sequence shown here is derived from an EMBL/GenBank/DDBJ whole genome shotgun (WGS) entry which is preliminary data.</text>
</comment>
<name>A0A7W2IDW1_9BURK</name>
<evidence type="ECO:0000313" key="2">
    <source>
        <dbReference type="Proteomes" id="UP000534388"/>
    </source>
</evidence>
<sequence length="80" mass="9208">MSTKLEREEYEELHRYLKYTLHELPAGVLYGASGASEKECSELMEATYRLEELSKLIGEDLSDFLALCRWHGNPPIFDAL</sequence>
<proteinExistence type="predicted"/>
<protein>
    <submittedName>
        <fullName evidence="1">Uncharacterized protein</fullName>
    </submittedName>
</protein>
<dbReference type="AlphaFoldDB" id="A0A7W2IDW1"/>
<accession>A0A7W2IDW1</accession>
<dbReference type="RefSeq" id="WP_182165923.1">
    <property type="nucleotide sequence ID" value="NZ_JACEZT010000016.1"/>
</dbReference>
<reference evidence="1 2" key="1">
    <citation type="submission" date="2020-07" db="EMBL/GenBank/DDBJ databases">
        <title>Novel species isolated from subtropical streams in China.</title>
        <authorList>
            <person name="Lu H."/>
        </authorList>
    </citation>
    <scope>NUCLEOTIDE SEQUENCE [LARGE SCALE GENOMIC DNA]</scope>
    <source>
        <strain evidence="1 2">LX20W</strain>
    </source>
</reference>
<organism evidence="1 2">
    <name type="scientific">Rugamonas brunnea</name>
    <dbReference type="NCBI Taxonomy" id="2758569"/>
    <lineage>
        <taxon>Bacteria</taxon>
        <taxon>Pseudomonadati</taxon>
        <taxon>Pseudomonadota</taxon>
        <taxon>Betaproteobacteria</taxon>
        <taxon>Burkholderiales</taxon>
        <taxon>Oxalobacteraceae</taxon>
        <taxon>Telluria group</taxon>
        <taxon>Rugamonas</taxon>
    </lineage>
</organism>
<dbReference type="EMBL" id="JACEZT010000016">
    <property type="protein sequence ID" value="MBA5639417.1"/>
    <property type="molecule type" value="Genomic_DNA"/>
</dbReference>
<keyword evidence="2" id="KW-1185">Reference proteome</keyword>
<gene>
    <name evidence="1" type="ORF">H3H37_20345</name>
</gene>
<evidence type="ECO:0000313" key="1">
    <source>
        <dbReference type="EMBL" id="MBA5639417.1"/>
    </source>
</evidence>